<accession>A0ACA8R0U5</accession>
<reference evidence="1" key="1">
    <citation type="submission" date="2019-06" db="EMBL/GenBank/DDBJ databases">
        <title>Complete genome sequence of Methanobrevibacter arboriphilus strain SA.</title>
        <authorList>
            <person name="Asakawa S."/>
        </authorList>
    </citation>
    <scope>NUCLEOTIDE SEQUENCE</scope>
    <source>
        <strain evidence="1">SA</strain>
    </source>
</reference>
<evidence type="ECO:0000313" key="1">
    <source>
        <dbReference type="EMBL" id="BBL60961.1"/>
    </source>
</evidence>
<proteinExistence type="predicted"/>
<sequence>MNMLIILGNDNYTSFSNSTSFEVLKNGTNSSIDISGDFKVGETMIGVKVYDKNGDPLVNIPIAVTVDGNLYSDVTINSTGGWNLTYLTNRTGNITVTVNYSGNDNYTSFNNSTNFEVLKNSTNSIILVGNVQVGSDVSISGQLVGYVGDGSDLLNVTVDGNVYSDVIIDSNGGWNLIYLSNRTGNITVTVSFNGNGNYTAFSNSTVFEVFKNSTNSSIVIPSDVKLDETITIGGIVFDENGGVLGDIGLNVTVGGKLYYVTTDYSGKWILVYVAGRFGNVSVSVSWTGNENYTGFTNNTKFSVINVKKADIHLFKKGVVSQRVKTSKFYIKSLKYRNFGNAVGSKTFSFKFSKKYSLSYLRGSGPVKLKFDKKTNIVTVYITGLASNALVKVKYKLVRKMKKDIGSYGGLRLVKKAAVKALNSNLIVLRNGYVYENFGKFKASKSLGFKLGKTILNYVKKSARVSSFVKNNQVRFEIKKIPPTGKALLNFGVSRNV</sequence>
<dbReference type="Proteomes" id="UP000825015">
    <property type="component" value="Chromosome"/>
</dbReference>
<dbReference type="EMBL" id="AP019779">
    <property type="protein sequence ID" value="BBL60961.1"/>
    <property type="molecule type" value="Genomic_DNA"/>
</dbReference>
<organism evidence="1 2">
    <name type="scientific">Methanobrevibacter arboriphilus</name>
    <dbReference type="NCBI Taxonomy" id="39441"/>
    <lineage>
        <taxon>Archaea</taxon>
        <taxon>Methanobacteriati</taxon>
        <taxon>Methanobacteriota</taxon>
        <taxon>Methanomada group</taxon>
        <taxon>Methanobacteria</taxon>
        <taxon>Methanobacteriales</taxon>
        <taxon>Methanobacteriaceae</taxon>
        <taxon>Methanobrevibacter</taxon>
    </lineage>
</organism>
<protein>
    <submittedName>
        <fullName evidence="1">Uncharacterized protein</fullName>
    </submittedName>
</protein>
<gene>
    <name evidence="1" type="ORF">MarbSA_00010</name>
</gene>
<name>A0ACA8R0U5_METAZ</name>
<evidence type="ECO:0000313" key="2">
    <source>
        <dbReference type="Proteomes" id="UP000825015"/>
    </source>
</evidence>
<keyword evidence="2" id="KW-1185">Reference proteome</keyword>